<gene>
    <name evidence="2" type="ORF">R1sor_008800</name>
</gene>
<sequence length="199" mass="21811">MEDTVASSLPCDAIDSVLEEIDHGATPADSAFTISTPAVESLANTTGHSVETPAAGRGLSTSKRGNSSKKPASNLETDTEVDRGDVNARRTLWGADMSSSSSAPGGAFVNIISKYTMPFGGRLVPYLWVRNFQTTSVMTYTLKRSFETHCYMENDAEFHICPFDELGNYVDVTEEDKSKWDDLWRMESDAFDEECKAVP</sequence>
<dbReference type="AlphaFoldDB" id="A0ABD3I0N4"/>
<keyword evidence="3" id="KW-1185">Reference proteome</keyword>
<accession>A0ABD3I0N4</accession>
<reference evidence="2 3" key="1">
    <citation type="submission" date="2024-09" db="EMBL/GenBank/DDBJ databases">
        <title>Chromosome-scale assembly of Riccia sorocarpa.</title>
        <authorList>
            <person name="Paukszto L."/>
        </authorList>
    </citation>
    <scope>NUCLEOTIDE SEQUENCE [LARGE SCALE GENOMIC DNA]</scope>
    <source>
        <strain evidence="2">LP-2024</strain>
        <tissue evidence="2">Aerial parts of the thallus</tissue>
    </source>
</reference>
<dbReference type="Proteomes" id="UP001633002">
    <property type="component" value="Unassembled WGS sequence"/>
</dbReference>
<feature type="compositionally biased region" description="Polar residues" evidence="1">
    <location>
        <begin position="59"/>
        <end position="76"/>
    </location>
</feature>
<name>A0ABD3I0N4_9MARC</name>
<evidence type="ECO:0000313" key="3">
    <source>
        <dbReference type="Proteomes" id="UP001633002"/>
    </source>
</evidence>
<protein>
    <submittedName>
        <fullName evidence="2">Uncharacterized protein</fullName>
    </submittedName>
</protein>
<proteinExistence type="predicted"/>
<organism evidence="2 3">
    <name type="scientific">Riccia sorocarpa</name>
    <dbReference type="NCBI Taxonomy" id="122646"/>
    <lineage>
        <taxon>Eukaryota</taxon>
        <taxon>Viridiplantae</taxon>
        <taxon>Streptophyta</taxon>
        <taxon>Embryophyta</taxon>
        <taxon>Marchantiophyta</taxon>
        <taxon>Marchantiopsida</taxon>
        <taxon>Marchantiidae</taxon>
        <taxon>Marchantiales</taxon>
        <taxon>Ricciaceae</taxon>
        <taxon>Riccia</taxon>
    </lineage>
</organism>
<feature type="region of interest" description="Disordered" evidence="1">
    <location>
        <begin position="43"/>
        <end position="82"/>
    </location>
</feature>
<evidence type="ECO:0000256" key="1">
    <source>
        <dbReference type="SAM" id="MobiDB-lite"/>
    </source>
</evidence>
<comment type="caution">
    <text evidence="2">The sequence shown here is derived from an EMBL/GenBank/DDBJ whole genome shotgun (WGS) entry which is preliminary data.</text>
</comment>
<dbReference type="EMBL" id="JBJQOH010000003">
    <property type="protein sequence ID" value="KAL3695149.1"/>
    <property type="molecule type" value="Genomic_DNA"/>
</dbReference>
<evidence type="ECO:0000313" key="2">
    <source>
        <dbReference type="EMBL" id="KAL3695149.1"/>
    </source>
</evidence>